<keyword evidence="1" id="KW-0808">Transferase</keyword>
<reference evidence="5" key="1">
    <citation type="journal article" date="2019" name="Int. J. Syst. Evol. Microbiol.">
        <title>The Global Catalogue of Microorganisms (GCM) 10K type strain sequencing project: providing services to taxonomists for standard genome sequencing and annotation.</title>
        <authorList>
            <consortium name="The Broad Institute Genomics Platform"/>
            <consortium name="The Broad Institute Genome Sequencing Center for Infectious Disease"/>
            <person name="Wu L."/>
            <person name="Ma J."/>
        </authorList>
    </citation>
    <scope>NUCLEOTIDE SEQUENCE [LARGE SCALE GENOMIC DNA]</scope>
    <source>
        <strain evidence="5">CGMCC 4.7466</strain>
    </source>
</reference>
<sequence>MIKARIRQKLVQKSQEIYGREYRGMGEKWAVYFSFFIDMLRGLLRLLNARIRLSRYDVGKYVTVRGSLRAEGRGKIKIGDHCRIWSHMGVTQLYAGTGAVLNIGESTFINTAAIISASKKIIIGKNCQIANQVIIMDGDFHGIEDRDGSAKSSEIVIGDDVWLATRSMVLKGVRIGKGAIVAAGAVVTKDVPAYTLVGGVPAKIIKKIVEPDADMMV</sequence>
<dbReference type="InterPro" id="IPR018357">
    <property type="entry name" value="Hexapep_transf_CS"/>
</dbReference>
<gene>
    <name evidence="4" type="ORF">ACFPFU_16345</name>
</gene>
<evidence type="ECO:0000256" key="1">
    <source>
        <dbReference type="ARBA" id="ARBA00022679"/>
    </source>
</evidence>
<dbReference type="SUPFAM" id="SSF51161">
    <property type="entry name" value="Trimeric LpxA-like enzymes"/>
    <property type="match status" value="1"/>
</dbReference>
<dbReference type="GO" id="GO:0016746">
    <property type="term" value="F:acyltransferase activity"/>
    <property type="evidence" value="ECO:0007669"/>
    <property type="project" value="UniProtKB-KW"/>
</dbReference>
<dbReference type="PROSITE" id="PS00101">
    <property type="entry name" value="HEXAPEP_TRANSFERASES"/>
    <property type="match status" value="1"/>
</dbReference>
<protein>
    <submittedName>
        <fullName evidence="4">Acyltransferase</fullName>
    </submittedName>
</protein>
<dbReference type="InterPro" id="IPR001451">
    <property type="entry name" value="Hexapep"/>
</dbReference>
<dbReference type="Pfam" id="PF00132">
    <property type="entry name" value="Hexapep"/>
    <property type="match status" value="1"/>
</dbReference>
<keyword evidence="3 4" id="KW-0012">Acyltransferase</keyword>
<dbReference type="RefSeq" id="WP_377065961.1">
    <property type="nucleotide sequence ID" value="NZ_JBHSJJ010000009.1"/>
</dbReference>
<dbReference type="InterPro" id="IPR011004">
    <property type="entry name" value="Trimer_LpxA-like_sf"/>
</dbReference>
<dbReference type="Proteomes" id="UP001595818">
    <property type="component" value="Unassembled WGS sequence"/>
</dbReference>
<dbReference type="InterPro" id="IPR051159">
    <property type="entry name" value="Hexapeptide_acetyltransf"/>
</dbReference>
<evidence type="ECO:0000256" key="3">
    <source>
        <dbReference type="ARBA" id="ARBA00023315"/>
    </source>
</evidence>
<dbReference type="EMBL" id="JBHSJJ010000009">
    <property type="protein sequence ID" value="MFC4873272.1"/>
    <property type="molecule type" value="Genomic_DNA"/>
</dbReference>
<dbReference type="PANTHER" id="PTHR23416:SF78">
    <property type="entry name" value="LIPOPOLYSACCHARIDE BIOSYNTHESIS O-ACETYL TRANSFERASE WBBJ-RELATED"/>
    <property type="match status" value="1"/>
</dbReference>
<organism evidence="4 5">
    <name type="scientific">Negadavirga shengliensis</name>
    <dbReference type="NCBI Taxonomy" id="1389218"/>
    <lineage>
        <taxon>Bacteria</taxon>
        <taxon>Pseudomonadati</taxon>
        <taxon>Bacteroidota</taxon>
        <taxon>Cytophagia</taxon>
        <taxon>Cytophagales</taxon>
        <taxon>Cyclobacteriaceae</taxon>
        <taxon>Negadavirga</taxon>
    </lineage>
</organism>
<evidence type="ECO:0000313" key="5">
    <source>
        <dbReference type="Proteomes" id="UP001595818"/>
    </source>
</evidence>
<keyword evidence="5" id="KW-1185">Reference proteome</keyword>
<dbReference type="PANTHER" id="PTHR23416">
    <property type="entry name" value="SIALIC ACID SYNTHASE-RELATED"/>
    <property type="match status" value="1"/>
</dbReference>
<keyword evidence="2" id="KW-0677">Repeat</keyword>
<dbReference type="CDD" id="cd04647">
    <property type="entry name" value="LbH_MAT_like"/>
    <property type="match status" value="1"/>
</dbReference>
<evidence type="ECO:0000313" key="4">
    <source>
        <dbReference type="EMBL" id="MFC4873272.1"/>
    </source>
</evidence>
<dbReference type="Gene3D" id="2.160.10.10">
    <property type="entry name" value="Hexapeptide repeat proteins"/>
    <property type="match status" value="1"/>
</dbReference>
<accession>A0ABV9T476</accession>
<proteinExistence type="predicted"/>
<evidence type="ECO:0000256" key="2">
    <source>
        <dbReference type="ARBA" id="ARBA00022737"/>
    </source>
</evidence>
<name>A0ABV9T476_9BACT</name>
<comment type="caution">
    <text evidence="4">The sequence shown here is derived from an EMBL/GenBank/DDBJ whole genome shotgun (WGS) entry which is preliminary data.</text>
</comment>